<keyword evidence="4" id="KW-1185">Reference proteome</keyword>
<dbReference type="Gene3D" id="2.60.40.1080">
    <property type="match status" value="1"/>
</dbReference>
<organism evidence="3 4">
    <name type="scientific">Deinococcus cellulosilyticus (strain DSM 18568 / NBRC 106333 / KACC 11606 / 5516J-15)</name>
    <dbReference type="NCBI Taxonomy" id="1223518"/>
    <lineage>
        <taxon>Bacteria</taxon>
        <taxon>Thermotogati</taxon>
        <taxon>Deinococcota</taxon>
        <taxon>Deinococci</taxon>
        <taxon>Deinococcales</taxon>
        <taxon>Deinococcaceae</taxon>
        <taxon>Deinococcus</taxon>
    </lineage>
</organism>
<dbReference type="EMBL" id="BJXB01000029">
    <property type="protein sequence ID" value="GEM49155.1"/>
    <property type="molecule type" value="Genomic_DNA"/>
</dbReference>
<dbReference type="AlphaFoldDB" id="A0A511N8I7"/>
<dbReference type="InterPro" id="IPR013783">
    <property type="entry name" value="Ig-like_fold"/>
</dbReference>
<protein>
    <recommendedName>
        <fullName evidence="2">BIG2 domain-containing protein</fullName>
    </recommendedName>
</protein>
<dbReference type="SMART" id="SM00635">
    <property type="entry name" value="BID_2"/>
    <property type="match status" value="1"/>
</dbReference>
<dbReference type="Gene3D" id="2.60.40.10">
    <property type="entry name" value="Immunoglobulins"/>
    <property type="match status" value="1"/>
</dbReference>
<evidence type="ECO:0000313" key="3">
    <source>
        <dbReference type="EMBL" id="GEM49155.1"/>
    </source>
</evidence>
<feature type="chain" id="PRO_5021963727" description="BIG2 domain-containing protein" evidence="1">
    <location>
        <begin position="18"/>
        <end position="316"/>
    </location>
</feature>
<dbReference type="SUPFAM" id="SSF49373">
    <property type="entry name" value="Invasin/intimin cell-adhesion fragments"/>
    <property type="match status" value="1"/>
</dbReference>
<dbReference type="Proteomes" id="UP000321306">
    <property type="component" value="Unassembled WGS sequence"/>
</dbReference>
<dbReference type="InterPro" id="IPR036116">
    <property type="entry name" value="FN3_sf"/>
</dbReference>
<evidence type="ECO:0000259" key="2">
    <source>
        <dbReference type="SMART" id="SM00635"/>
    </source>
</evidence>
<name>A0A511N8I7_DEIC1</name>
<feature type="signal peptide" evidence="1">
    <location>
        <begin position="1"/>
        <end position="17"/>
    </location>
</feature>
<feature type="domain" description="BIG2" evidence="2">
    <location>
        <begin position="27"/>
        <end position="105"/>
    </location>
</feature>
<dbReference type="PROSITE" id="PS51257">
    <property type="entry name" value="PROKAR_LIPOPROTEIN"/>
    <property type="match status" value="1"/>
</dbReference>
<dbReference type="RefSeq" id="WP_146889170.1">
    <property type="nucleotide sequence ID" value="NZ_BJXB01000029.1"/>
</dbReference>
<evidence type="ECO:0000313" key="4">
    <source>
        <dbReference type="Proteomes" id="UP000321306"/>
    </source>
</evidence>
<dbReference type="InterPro" id="IPR003343">
    <property type="entry name" value="Big_2"/>
</dbReference>
<dbReference type="Pfam" id="PF02368">
    <property type="entry name" value="Big_2"/>
    <property type="match status" value="1"/>
</dbReference>
<dbReference type="OrthoDB" id="58173at2"/>
<accession>A0A511N8I7</accession>
<gene>
    <name evidence="3" type="ORF">DC3_47900</name>
</gene>
<dbReference type="SUPFAM" id="SSF49265">
    <property type="entry name" value="Fibronectin type III"/>
    <property type="match status" value="1"/>
</dbReference>
<dbReference type="InterPro" id="IPR008964">
    <property type="entry name" value="Invasin/intimin_cell_adhesion"/>
</dbReference>
<sequence>MKSMQVYVLVSSVLALAACNPTTPAGPATSVVVSEAPGFKINAQTQLTATLKDKDGKVTSGNVTWTSSNPDVAVVDGQGRVTAKNFGTVKITATVNGISDSTNDTKTYGLRVLGGSSNTGQTAFMYKFRTRTGQKPANPTAPYRIDGPASWDDGVFTSNLTLNNASTSYYTRLITSKGVPIPAVTGAYKFTLTVDGETYTDTFNVNINNKLPAITGVTAKALSFSQVLVTWNDVPGAESYLLRIYNVTDNKILSFAYVDDSLNDREVTFTNLTLDASKVYEIELTAFTRTPDSDHFEDVLTGDFHYSQIEQTIVMP</sequence>
<reference evidence="3 4" key="1">
    <citation type="submission" date="2019-07" db="EMBL/GenBank/DDBJ databases">
        <title>Whole genome shotgun sequence of Deinococcus cellulosilyticus NBRC 106333.</title>
        <authorList>
            <person name="Hosoyama A."/>
            <person name="Uohara A."/>
            <person name="Ohji S."/>
            <person name="Ichikawa N."/>
        </authorList>
    </citation>
    <scope>NUCLEOTIDE SEQUENCE [LARGE SCALE GENOMIC DNA]</scope>
    <source>
        <strain evidence="3 4">NBRC 106333</strain>
    </source>
</reference>
<keyword evidence="1" id="KW-0732">Signal</keyword>
<proteinExistence type="predicted"/>
<comment type="caution">
    <text evidence="3">The sequence shown here is derived from an EMBL/GenBank/DDBJ whole genome shotgun (WGS) entry which is preliminary data.</text>
</comment>
<evidence type="ECO:0000256" key="1">
    <source>
        <dbReference type="SAM" id="SignalP"/>
    </source>
</evidence>